<keyword evidence="6" id="KW-0472">Membrane</keyword>
<proteinExistence type="inferred from homology"/>
<evidence type="ECO:0000313" key="11">
    <source>
        <dbReference type="Proteomes" id="UP000256373"/>
    </source>
</evidence>
<keyword evidence="5" id="KW-0812">Transmembrane</keyword>
<evidence type="ECO:0000256" key="4">
    <source>
        <dbReference type="ARBA" id="ARBA00022452"/>
    </source>
</evidence>
<dbReference type="GO" id="GO:0015288">
    <property type="term" value="F:porin activity"/>
    <property type="evidence" value="ECO:0007669"/>
    <property type="project" value="TreeGrafter"/>
</dbReference>
<name>A0A3D8Y2R8_9BACT</name>
<dbReference type="Pfam" id="PF02321">
    <property type="entry name" value="OEP"/>
    <property type="match status" value="2"/>
</dbReference>
<evidence type="ECO:0000256" key="8">
    <source>
        <dbReference type="SAM" id="Coils"/>
    </source>
</evidence>
<evidence type="ECO:0000256" key="3">
    <source>
        <dbReference type="ARBA" id="ARBA00022448"/>
    </source>
</evidence>
<evidence type="ECO:0000256" key="5">
    <source>
        <dbReference type="ARBA" id="ARBA00022692"/>
    </source>
</evidence>
<gene>
    <name evidence="10" type="ORF">DSL64_27565</name>
</gene>
<sequence>MLSIPVGIVLMLLSSGSFAQTTRTLTLGDAVTLSVQNSKQLQLSQKNIDLALLNIRQIKENQLPSLGLSASYLRLNTPNIDLKINRGADSTGGSGSSLNVHQAMYGMLSASMPLFSGFRFKYGIESAKYLEQAVRLDVEFERTSVIENTVAAYSNLYKSQRAVALVSENLRREQERVTEFKNREKNGLLARNDLMKAQLQESNVQLALLNAENDHKLTIIHMNLLLGLSENTVLEADSSIFNSLQDEGSAVTWEQNAMENRKDFAANAIRQKSANVDIKVAKADLYPSVALTAGYVALSIPGVATIPNAMNAGLGVRYDIASFWKSGAKIAQAKTRVEQLKTSEGILADRIHLEVSTAYYNYVLAKKKIEVYGRAIEQADENYRITKNKFDNSLVTTTELLDADVAQLQSKINLEAAKADAVVAYKKLEQTAGLIQ</sequence>
<evidence type="ECO:0000256" key="2">
    <source>
        <dbReference type="ARBA" id="ARBA00007613"/>
    </source>
</evidence>
<comment type="similarity">
    <text evidence="2">Belongs to the outer membrane factor (OMF) (TC 1.B.17) family.</text>
</comment>
<keyword evidence="8" id="KW-0175">Coiled coil</keyword>
<reference evidence="10 11" key="1">
    <citation type="submission" date="2018-07" db="EMBL/GenBank/DDBJ databases">
        <title>Dyadobacter roseus sp. nov., isolated from rose rhizosphere soil.</title>
        <authorList>
            <person name="Chen L."/>
        </authorList>
    </citation>
    <scope>NUCLEOTIDE SEQUENCE [LARGE SCALE GENOMIC DNA]</scope>
    <source>
        <strain evidence="10 11">RS19</strain>
    </source>
</reference>
<dbReference type="GO" id="GO:0015562">
    <property type="term" value="F:efflux transmembrane transporter activity"/>
    <property type="evidence" value="ECO:0007669"/>
    <property type="project" value="InterPro"/>
</dbReference>
<keyword evidence="7" id="KW-0998">Cell outer membrane</keyword>
<keyword evidence="11" id="KW-1185">Reference proteome</keyword>
<dbReference type="PANTHER" id="PTHR30026:SF20">
    <property type="entry name" value="OUTER MEMBRANE PROTEIN TOLC"/>
    <property type="match status" value="1"/>
</dbReference>
<dbReference type="Proteomes" id="UP000256373">
    <property type="component" value="Unassembled WGS sequence"/>
</dbReference>
<organism evidence="10 11">
    <name type="scientific">Dyadobacter luteus</name>
    <dbReference type="NCBI Taxonomy" id="2259619"/>
    <lineage>
        <taxon>Bacteria</taxon>
        <taxon>Pseudomonadati</taxon>
        <taxon>Bacteroidota</taxon>
        <taxon>Cytophagia</taxon>
        <taxon>Cytophagales</taxon>
        <taxon>Spirosomataceae</taxon>
        <taxon>Dyadobacter</taxon>
    </lineage>
</organism>
<dbReference type="GO" id="GO:1990281">
    <property type="term" value="C:efflux pump complex"/>
    <property type="evidence" value="ECO:0007669"/>
    <property type="project" value="TreeGrafter"/>
</dbReference>
<dbReference type="AlphaFoldDB" id="A0A3D8Y2R8"/>
<keyword evidence="3" id="KW-0813">Transport</keyword>
<dbReference type="InterPro" id="IPR051906">
    <property type="entry name" value="TolC-like"/>
</dbReference>
<dbReference type="PANTHER" id="PTHR30026">
    <property type="entry name" value="OUTER MEMBRANE PROTEIN TOLC"/>
    <property type="match status" value="1"/>
</dbReference>
<accession>A0A3D8Y2R8</accession>
<dbReference type="EMBL" id="QNUL01000043">
    <property type="protein sequence ID" value="REA55979.1"/>
    <property type="molecule type" value="Genomic_DNA"/>
</dbReference>
<feature type="signal peptide" evidence="9">
    <location>
        <begin position="1"/>
        <end position="19"/>
    </location>
</feature>
<evidence type="ECO:0000256" key="6">
    <source>
        <dbReference type="ARBA" id="ARBA00023136"/>
    </source>
</evidence>
<protein>
    <submittedName>
        <fullName evidence="10">TolC family protein</fullName>
    </submittedName>
</protein>
<evidence type="ECO:0000256" key="9">
    <source>
        <dbReference type="SAM" id="SignalP"/>
    </source>
</evidence>
<feature type="chain" id="PRO_5017602690" evidence="9">
    <location>
        <begin position="20"/>
        <end position="436"/>
    </location>
</feature>
<dbReference type="GO" id="GO:0009279">
    <property type="term" value="C:cell outer membrane"/>
    <property type="evidence" value="ECO:0007669"/>
    <property type="project" value="UniProtKB-SubCell"/>
</dbReference>
<dbReference type="OrthoDB" id="916581at2"/>
<feature type="coiled-coil region" evidence="8">
    <location>
        <begin position="163"/>
        <end position="212"/>
    </location>
</feature>
<comment type="subcellular location">
    <subcellularLocation>
        <location evidence="1">Cell outer membrane</location>
    </subcellularLocation>
</comment>
<evidence type="ECO:0000256" key="1">
    <source>
        <dbReference type="ARBA" id="ARBA00004442"/>
    </source>
</evidence>
<dbReference type="SUPFAM" id="SSF56954">
    <property type="entry name" value="Outer membrane efflux proteins (OEP)"/>
    <property type="match status" value="1"/>
</dbReference>
<evidence type="ECO:0000256" key="7">
    <source>
        <dbReference type="ARBA" id="ARBA00023237"/>
    </source>
</evidence>
<keyword evidence="9" id="KW-0732">Signal</keyword>
<keyword evidence="4" id="KW-1134">Transmembrane beta strand</keyword>
<comment type="caution">
    <text evidence="10">The sequence shown here is derived from an EMBL/GenBank/DDBJ whole genome shotgun (WGS) entry which is preliminary data.</text>
</comment>
<dbReference type="InterPro" id="IPR003423">
    <property type="entry name" value="OMP_efflux"/>
</dbReference>
<evidence type="ECO:0000313" key="10">
    <source>
        <dbReference type="EMBL" id="REA55979.1"/>
    </source>
</evidence>
<dbReference type="Gene3D" id="1.20.1600.10">
    <property type="entry name" value="Outer membrane efflux proteins (OEP)"/>
    <property type="match status" value="1"/>
</dbReference>